<feature type="chain" id="PRO_5014468666" evidence="7">
    <location>
        <begin position="26"/>
        <end position="505"/>
    </location>
</feature>
<dbReference type="GO" id="GO:0020037">
    <property type="term" value="F:heme binding"/>
    <property type="evidence" value="ECO:0007669"/>
    <property type="project" value="InterPro"/>
</dbReference>
<dbReference type="STRING" id="1149755.A0A2J6R1X5"/>
<dbReference type="InterPro" id="IPR050121">
    <property type="entry name" value="Cytochrome_P450_monoxygenase"/>
</dbReference>
<reference evidence="8 9" key="1">
    <citation type="submission" date="2016-04" db="EMBL/GenBank/DDBJ databases">
        <title>A degradative enzymes factory behind the ericoid mycorrhizal symbiosis.</title>
        <authorList>
            <consortium name="DOE Joint Genome Institute"/>
            <person name="Martino E."/>
            <person name="Morin E."/>
            <person name="Grelet G."/>
            <person name="Kuo A."/>
            <person name="Kohler A."/>
            <person name="Daghino S."/>
            <person name="Barry K."/>
            <person name="Choi C."/>
            <person name="Cichocki N."/>
            <person name="Clum A."/>
            <person name="Copeland A."/>
            <person name="Hainaut M."/>
            <person name="Haridas S."/>
            <person name="Labutti K."/>
            <person name="Lindquist E."/>
            <person name="Lipzen A."/>
            <person name="Khouja H.-R."/>
            <person name="Murat C."/>
            <person name="Ohm R."/>
            <person name="Olson A."/>
            <person name="Spatafora J."/>
            <person name="Veneault-Fourrey C."/>
            <person name="Henrissat B."/>
            <person name="Grigoriev I."/>
            <person name="Martin F."/>
            <person name="Perotto S."/>
        </authorList>
    </citation>
    <scope>NUCLEOTIDE SEQUENCE [LARGE SCALE GENOMIC DNA]</scope>
    <source>
        <strain evidence="8 9">F</strain>
    </source>
</reference>
<keyword evidence="9" id="KW-1185">Reference proteome</keyword>
<dbReference type="GO" id="GO:0004497">
    <property type="term" value="F:monooxygenase activity"/>
    <property type="evidence" value="ECO:0007669"/>
    <property type="project" value="UniProtKB-KW"/>
</dbReference>
<feature type="binding site" description="axial binding residue" evidence="5">
    <location>
        <position position="452"/>
    </location>
    <ligand>
        <name>heme</name>
        <dbReference type="ChEBI" id="CHEBI:30413"/>
    </ligand>
    <ligandPart>
        <name>Fe</name>
        <dbReference type="ChEBI" id="CHEBI:18248"/>
    </ligandPart>
</feature>
<proteinExistence type="inferred from homology"/>
<comment type="cofactor">
    <cofactor evidence="1 5">
        <name>heme</name>
        <dbReference type="ChEBI" id="CHEBI:30413"/>
    </cofactor>
</comment>
<dbReference type="Pfam" id="PF00067">
    <property type="entry name" value="p450"/>
    <property type="match status" value="1"/>
</dbReference>
<dbReference type="AlphaFoldDB" id="A0A2J6R1X5"/>
<dbReference type="InterPro" id="IPR017972">
    <property type="entry name" value="Cyt_P450_CS"/>
</dbReference>
<dbReference type="CDD" id="cd11060">
    <property type="entry name" value="CYP57A1-like"/>
    <property type="match status" value="1"/>
</dbReference>
<dbReference type="PANTHER" id="PTHR24305">
    <property type="entry name" value="CYTOCHROME P450"/>
    <property type="match status" value="1"/>
</dbReference>
<keyword evidence="7" id="KW-0732">Signal</keyword>
<dbReference type="GO" id="GO:0032259">
    <property type="term" value="P:methylation"/>
    <property type="evidence" value="ECO:0007669"/>
    <property type="project" value="UniProtKB-KW"/>
</dbReference>
<dbReference type="PRINTS" id="PR00385">
    <property type="entry name" value="P450"/>
</dbReference>
<evidence type="ECO:0000256" key="3">
    <source>
        <dbReference type="ARBA" id="ARBA00022723"/>
    </source>
</evidence>
<name>A0A2J6R1X5_HYAVF</name>
<evidence type="ECO:0000256" key="4">
    <source>
        <dbReference type="ARBA" id="ARBA00023004"/>
    </source>
</evidence>
<evidence type="ECO:0000313" key="8">
    <source>
        <dbReference type="EMBL" id="PMD32518.1"/>
    </source>
</evidence>
<protein>
    <submittedName>
        <fullName evidence="8">Pisatin demethylase</fullName>
    </submittedName>
</protein>
<dbReference type="OrthoDB" id="3934656at2759"/>
<dbReference type="Proteomes" id="UP000235786">
    <property type="component" value="Unassembled WGS sequence"/>
</dbReference>
<dbReference type="FunFam" id="1.10.630.10:FF:000050">
    <property type="entry name" value="Cytochrome P450 monooxygenase"/>
    <property type="match status" value="1"/>
</dbReference>
<evidence type="ECO:0000256" key="6">
    <source>
        <dbReference type="RuleBase" id="RU000461"/>
    </source>
</evidence>
<evidence type="ECO:0000256" key="2">
    <source>
        <dbReference type="ARBA" id="ARBA00010617"/>
    </source>
</evidence>
<keyword evidence="3 5" id="KW-0479">Metal-binding</keyword>
<dbReference type="PROSITE" id="PS00086">
    <property type="entry name" value="CYTOCHROME_P450"/>
    <property type="match status" value="1"/>
</dbReference>
<keyword evidence="5 6" id="KW-0349">Heme</keyword>
<evidence type="ECO:0000256" key="7">
    <source>
        <dbReference type="SAM" id="SignalP"/>
    </source>
</evidence>
<dbReference type="InterPro" id="IPR036396">
    <property type="entry name" value="Cyt_P450_sf"/>
</dbReference>
<organism evidence="8 9">
    <name type="scientific">Hyaloscypha variabilis (strain UAMH 11265 / GT02V1 / F)</name>
    <name type="common">Meliniomyces variabilis</name>
    <dbReference type="NCBI Taxonomy" id="1149755"/>
    <lineage>
        <taxon>Eukaryota</taxon>
        <taxon>Fungi</taxon>
        <taxon>Dikarya</taxon>
        <taxon>Ascomycota</taxon>
        <taxon>Pezizomycotina</taxon>
        <taxon>Leotiomycetes</taxon>
        <taxon>Helotiales</taxon>
        <taxon>Hyaloscyphaceae</taxon>
        <taxon>Hyaloscypha</taxon>
        <taxon>Hyaloscypha variabilis</taxon>
    </lineage>
</organism>
<keyword evidence="6" id="KW-0503">Monooxygenase</keyword>
<accession>A0A2J6R1X5</accession>
<dbReference type="EMBL" id="KZ613959">
    <property type="protein sequence ID" value="PMD32518.1"/>
    <property type="molecule type" value="Genomic_DNA"/>
</dbReference>
<keyword evidence="6" id="KW-0560">Oxidoreductase</keyword>
<evidence type="ECO:0000313" key="9">
    <source>
        <dbReference type="Proteomes" id="UP000235786"/>
    </source>
</evidence>
<comment type="similarity">
    <text evidence="2 6">Belongs to the cytochrome P450 family.</text>
</comment>
<dbReference type="InterPro" id="IPR001128">
    <property type="entry name" value="Cyt_P450"/>
</dbReference>
<dbReference type="PRINTS" id="PR00463">
    <property type="entry name" value="EP450I"/>
</dbReference>
<feature type="signal peptide" evidence="7">
    <location>
        <begin position="1"/>
        <end position="25"/>
    </location>
</feature>
<keyword evidence="4 5" id="KW-0408">Iron</keyword>
<evidence type="ECO:0000256" key="1">
    <source>
        <dbReference type="ARBA" id="ARBA00001971"/>
    </source>
</evidence>
<keyword evidence="8" id="KW-0808">Transferase</keyword>
<dbReference type="InterPro" id="IPR002401">
    <property type="entry name" value="Cyt_P450_E_grp-I"/>
</dbReference>
<dbReference type="GO" id="GO:0005506">
    <property type="term" value="F:iron ion binding"/>
    <property type="evidence" value="ECO:0007669"/>
    <property type="project" value="InterPro"/>
</dbReference>
<dbReference type="GO" id="GO:0016705">
    <property type="term" value="F:oxidoreductase activity, acting on paired donors, with incorporation or reduction of molecular oxygen"/>
    <property type="evidence" value="ECO:0007669"/>
    <property type="project" value="InterPro"/>
</dbReference>
<evidence type="ECO:0000256" key="5">
    <source>
        <dbReference type="PIRSR" id="PIRSR602401-1"/>
    </source>
</evidence>
<sequence length="505" mass="57269">MIWYLAVTFLSLIFGQLLVNRYCQGLNHIPGPWLASTTNLWRFFATLGRRPEVLHKKLHKDYGDVVRMGPNCVSITDLEAVKKIWSPNSGFFKSDLYPVQQAVAHGKALPNLFSATNEVYHARLRRAVASAYTMTNIVQFEPLVNSTITAFVKALEKRFVDRGDVSEICDFGTWLHFFAFDVIGEITWSKRLGFVEQGVDIEGIIHNVDEAFRYFAVVGQMPWLDFLLKKNPVLLWLNARGFMSNATSPVALFGRKRMIERAKQGKPEAHTGKSQPLDFLSRFQQAAKEDPIFLDDRQVLGLTLSSIFAGADSTAIILRAIFYFLLKQPSTLAKLMDELHDILVPEDGIVSWNTAHSLPYLTAVIHEALRMFPAVGIHLERVVPPAGVDIKGHFIPGGTIIGASAWTIHAKEEIFGKRTEEFRPERWLEVDEGERKRMENSLFTFGYGSRVCIGKTVSFLEIYKVVPTLLLKFDLQLADPKKEWKISTGFFVTQSGFEVLLRRRQ</sequence>
<keyword evidence="8" id="KW-0489">Methyltransferase</keyword>
<dbReference type="GO" id="GO:0008168">
    <property type="term" value="F:methyltransferase activity"/>
    <property type="evidence" value="ECO:0007669"/>
    <property type="project" value="UniProtKB-KW"/>
</dbReference>
<dbReference type="PANTHER" id="PTHR24305:SF232">
    <property type="entry name" value="P450, PUTATIVE (EUROFUNG)-RELATED"/>
    <property type="match status" value="1"/>
</dbReference>
<dbReference type="SUPFAM" id="SSF48264">
    <property type="entry name" value="Cytochrome P450"/>
    <property type="match status" value="1"/>
</dbReference>
<gene>
    <name evidence="8" type="ORF">L207DRAFT_572255</name>
</gene>
<dbReference type="Gene3D" id="1.10.630.10">
    <property type="entry name" value="Cytochrome P450"/>
    <property type="match status" value="1"/>
</dbReference>